<gene>
    <name evidence="3" type="ORF">SO802_011941</name>
</gene>
<dbReference type="Proteomes" id="UP001459277">
    <property type="component" value="Unassembled WGS sequence"/>
</dbReference>
<proteinExistence type="predicted"/>
<feature type="coiled-coil region" evidence="1">
    <location>
        <begin position="321"/>
        <end position="360"/>
    </location>
</feature>
<accession>A0AAW2D1E5</accession>
<evidence type="ECO:0000313" key="3">
    <source>
        <dbReference type="EMBL" id="KAL0004380.1"/>
    </source>
</evidence>
<comment type="caution">
    <text evidence="3">The sequence shown here is derived from an EMBL/GenBank/DDBJ whole genome shotgun (WGS) entry which is preliminary data.</text>
</comment>
<reference evidence="3 4" key="1">
    <citation type="submission" date="2024-01" db="EMBL/GenBank/DDBJ databases">
        <title>A telomere-to-telomere, gap-free genome of sweet tea (Lithocarpus litseifolius).</title>
        <authorList>
            <person name="Zhou J."/>
        </authorList>
    </citation>
    <scope>NUCLEOTIDE SEQUENCE [LARGE SCALE GENOMIC DNA]</scope>
    <source>
        <strain evidence="3">Zhou-2022a</strain>
        <tissue evidence="3">Leaf</tissue>
    </source>
</reference>
<organism evidence="3 4">
    <name type="scientific">Lithocarpus litseifolius</name>
    <dbReference type="NCBI Taxonomy" id="425828"/>
    <lineage>
        <taxon>Eukaryota</taxon>
        <taxon>Viridiplantae</taxon>
        <taxon>Streptophyta</taxon>
        <taxon>Embryophyta</taxon>
        <taxon>Tracheophyta</taxon>
        <taxon>Spermatophyta</taxon>
        <taxon>Magnoliopsida</taxon>
        <taxon>eudicotyledons</taxon>
        <taxon>Gunneridae</taxon>
        <taxon>Pentapetalae</taxon>
        <taxon>rosids</taxon>
        <taxon>fabids</taxon>
        <taxon>Fagales</taxon>
        <taxon>Fagaceae</taxon>
        <taxon>Lithocarpus</taxon>
    </lineage>
</organism>
<protein>
    <submittedName>
        <fullName evidence="3">Uncharacterized protein</fullName>
    </submittedName>
</protein>
<sequence length="360" mass="40182">MVSILQGRDVITQAQFSTGKTSMISLTGTKCHRSGRDVISSPFYTDHVGSYIRFLAGPPLPQEETQNVSLTDQQIAEIIQAENVVIPSEEEQEEPARKPKLVDLEKDFNVVDWPEFAKSSGASSRCQLAIQVNSDQETTDVPDAMVLQRKNTSLLALLESHTGWTMPEVAVNPRPTTPLPSWASPAEALEKKRKMDKKDGKKISEEGKIQPSKDQEPPKGAKVAKGQQRRSSAEDFGAEVAPDRRPKGKAGYMANSLEQPLLLPQDMANLRRLKKHEVFLTLKRNLAMAVQAAHMAKEWVDFAHFKLKDKEARWVLASKNLAVVEKKNKNLTLKLTEVEREKKSAKAALARAEKQAEEQR</sequence>
<dbReference type="AlphaFoldDB" id="A0AAW2D1E5"/>
<dbReference type="EMBL" id="JAZDWU010000004">
    <property type="protein sequence ID" value="KAL0004380.1"/>
    <property type="molecule type" value="Genomic_DNA"/>
</dbReference>
<name>A0AAW2D1E5_9ROSI</name>
<evidence type="ECO:0000256" key="1">
    <source>
        <dbReference type="SAM" id="Coils"/>
    </source>
</evidence>
<keyword evidence="4" id="KW-1185">Reference proteome</keyword>
<keyword evidence="1" id="KW-0175">Coiled coil</keyword>
<evidence type="ECO:0000313" key="4">
    <source>
        <dbReference type="Proteomes" id="UP001459277"/>
    </source>
</evidence>
<feature type="compositionally biased region" description="Basic and acidic residues" evidence="2">
    <location>
        <begin position="196"/>
        <end position="219"/>
    </location>
</feature>
<evidence type="ECO:0000256" key="2">
    <source>
        <dbReference type="SAM" id="MobiDB-lite"/>
    </source>
</evidence>
<feature type="region of interest" description="Disordered" evidence="2">
    <location>
        <begin position="168"/>
        <end position="249"/>
    </location>
</feature>